<evidence type="ECO:0000313" key="1">
    <source>
        <dbReference type="EMBL" id="CAH0365968.1"/>
    </source>
</evidence>
<keyword evidence="2" id="KW-1185">Reference proteome</keyword>
<proteinExistence type="predicted"/>
<dbReference type="AlphaFoldDB" id="A0A8J2S760"/>
<accession>A0A8J2S760</accession>
<gene>
    <name evidence="1" type="ORF">PECAL_1P24340</name>
</gene>
<dbReference type="Proteomes" id="UP000789595">
    <property type="component" value="Unassembled WGS sequence"/>
</dbReference>
<organism evidence="1 2">
    <name type="scientific">Pelagomonas calceolata</name>
    <dbReference type="NCBI Taxonomy" id="35677"/>
    <lineage>
        <taxon>Eukaryota</taxon>
        <taxon>Sar</taxon>
        <taxon>Stramenopiles</taxon>
        <taxon>Ochrophyta</taxon>
        <taxon>Pelagophyceae</taxon>
        <taxon>Pelagomonadales</taxon>
        <taxon>Pelagomonadaceae</taxon>
        <taxon>Pelagomonas</taxon>
    </lineage>
</organism>
<dbReference type="EMBL" id="CAKKNE010000001">
    <property type="protein sequence ID" value="CAH0365968.1"/>
    <property type="molecule type" value="Genomic_DNA"/>
</dbReference>
<sequence length="161" mass="17805">MTWNSSARCDRIKSSAGAEMTRRRWGRPPGVVSFVRRNDTDFFWSSKDRVCWRGDGPWSGSSSASSPSPLLPDQTLASSLTPSSEFNLDRVLKLTCLRIASLCFSLPSGAVLATSSGETLAPVEREELRTTLRAWVIILFRAFLRVRSFADARVSLAFVTA</sequence>
<reference evidence="1" key="1">
    <citation type="submission" date="2021-11" db="EMBL/GenBank/DDBJ databases">
        <authorList>
            <consortium name="Genoscope - CEA"/>
            <person name="William W."/>
        </authorList>
    </citation>
    <scope>NUCLEOTIDE SEQUENCE</scope>
</reference>
<name>A0A8J2S760_9STRA</name>
<evidence type="ECO:0000313" key="2">
    <source>
        <dbReference type="Proteomes" id="UP000789595"/>
    </source>
</evidence>
<protein>
    <submittedName>
        <fullName evidence="1">Uncharacterized protein</fullName>
    </submittedName>
</protein>
<comment type="caution">
    <text evidence="1">The sequence shown here is derived from an EMBL/GenBank/DDBJ whole genome shotgun (WGS) entry which is preliminary data.</text>
</comment>